<gene>
    <name evidence="9" type="ORF">SAMN04488244_10315</name>
</gene>
<keyword evidence="3" id="KW-0808">Transferase</keyword>
<dbReference type="PANTHER" id="PTHR43071:SF2">
    <property type="entry name" value="2-AMINO-4-HYDROXY-6-HYDROXYMETHYLDIHYDROPTERIDINE PYROPHOSPHOKINASE"/>
    <property type="match status" value="1"/>
</dbReference>
<protein>
    <recommendedName>
        <fullName evidence="2">2-amino-4-hydroxy-6-hydroxymethyldihydropteridine diphosphokinase</fullName>
        <ecNumber evidence="2">2.7.6.3</ecNumber>
    </recommendedName>
</protein>
<evidence type="ECO:0000313" key="9">
    <source>
        <dbReference type="EMBL" id="SEF69931.1"/>
    </source>
</evidence>
<dbReference type="GO" id="GO:0016301">
    <property type="term" value="F:kinase activity"/>
    <property type="evidence" value="ECO:0007669"/>
    <property type="project" value="UniProtKB-KW"/>
</dbReference>
<feature type="domain" description="7,8-dihydro-6-hydroxymethylpterin-pyrophosphokinase" evidence="8">
    <location>
        <begin position="5"/>
        <end position="129"/>
    </location>
</feature>
<dbReference type="AlphaFoldDB" id="A0A1H5U6H6"/>
<dbReference type="Pfam" id="PF01288">
    <property type="entry name" value="HPPK"/>
    <property type="match status" value="1"/>
</dbReference>
<evidence type="ECO:0000256" key="3">
    <source>
        <dbReference type="ARBA" id="ARBA00022679"/>
    </source>
</evidence>
<evidence type="ECO:0000256" key="2">
    <source>
        <dbReference type="ARBA" id="ARBA00013253"/>
    </source>
</evidence>
<keyword evidence="7" id="KW-0289">Folate biosynthesis</keyword>
<dbReference type="GO" id="GO:0046654">
    <property type="term" value="P:tetrahydrofolate biosynthetic process"/>
    <property type="evidence" value="ECO:0007669"/>
    <property type="project" value="UniProtKB-UniPathway"/>
</dbReference>
<comment type="pathway">
    <text evidence="1">Cofactor biosynthesis; tetrahydrofolate biosynthesis; 2-amino-4-hydroxy-6-hydroxymethyl-7,8-dihydropteridine diphosphate from 7,8-dihydroneopterin triphosphate: step 4/4.</text>
</comment>
<dbReference type="Proteomes" id="UP000236721">
    <property type="component" value="Unassembled WGS sequence"/>
</dbReference>
<evidence type="ECO:0000313" key="10">
    <source>
        <dbReference type="Proteomes" id="UP000236721"/>
    </source>
</evidence>
<evidence type="ECO:0000259" key="8">
    <source>
        <dbReference type="Pfam" id="PF01288"/>
    </source>
</evidence>
<organism evidence="9 10">
    <name type="scientific">Vibrio hangzhouensis</name>
    <dbReference type="NCBI Taxonomy" id="462991"/>
    <lineage>
        <taxon>Bacteria</taxon>
        <taxon>Pseudomonadati</taxon>
        <taxon>Pseudomonadota</taxon>
        <taxon>Gammaproteobacteria</taxon>
        <taxon>Vibrionales</taxon>
        <taxon>Vibrionaceae</taxon>
        <taxon>Vibrio</taxon>
    </lineage>
</organism>
<dbReference type="OrthoDB" id="9790168at2"/>
<dbReference type="RefSeq" id="WP_103878998.1">
    <property type="nucleotide sequence ID" value="NZ_FNVG01000003.1"/>
</dbReference>
<proteinExistence type="predicted"/>
<dbReference type="EMBL" id="FNVG01000003">
    <property type="protein sequence ID" value="SEF69931.1"/>
    <property type="molecule type" value="Genomic_DNA"/>
</dbReference>
<evidence type="ECO:0000256" key="6">
    <source>
        <dbReference type="ARBA" id="ARBA00022840"/>
    </source>
</evidence>
<dbReference type="NCBIfam" id="TIGR01498">
    <property type="entry name" value="folK"/>
    <property type="match status" value="1"/>
</dbReference>
<keyword evidence="10" id="KW-1185">Reference proteome</keyword>
<keyword evidence="6" id="KW-0067">ATP-binding</keyword>
<evidence type="ECO:0000256" key="1">
    <source>
        <dbReference type="ARBA" id="ARBA00005051"/>
    </source>
</evidence>
<keyword evidence="5 9" id="KW-0418">Kinase</keyword>
<dbReference type="PANTHER" id="PTHR43071">
    <property type="entry name" value="2-AMINO-4-HYDROXY-6-HYDROXYMETHYLDIHYDROPTERIDINE PYROPHOSPHOKINASE"/>
    <property type="match status" value="1"/>
</dbReference>
<keyword evidence="4" id="KW-0547">Nucleotide-binding</keyword>
<dbReference type="UniPathway" id="UPA00077">
    <property type="reaction ID" value="UER00155"/>
</dbReference>
<dbReference type="SUPFAM" id="SSF55083">
    <property type="entry name" value="6-hydroxymethyl-7,8-dihydropterin pyrophosphokinase, HPPK"/>
    <property type="match status" value="1"/>
</dbReference>
<evidence type="ECO:0000256" key="4">
    <source>
        <dbReference type="ARBA" id="ARBA00022741"/>
    </source>
</evidence>
<reference evidence="10" key="1">
    <citation type="submission" date="2016-10" db="EMBL/GenBank/DDBJ databases">
        <authorList>
            <person name="Varghese N."/>
            <person name="Submissions S."/>
        </authorList>
    </citation>
    <scope>NUCLEOTIDE SEQUENCE [LARGE SCALE GENOMIC DNA]</scope>
    <source>
        <strain evidence="10">CGMCC 1.7062</strain>
    </source>
</reference>
<dbReference type="InterPro" id="IPR035907">
    <property type="entry name" value="Hppk_sf"/>
</dbReference>
<evidence type="ECO:0000256" key="5">
    <source>
        <dbReference type="ARBA" id="ARBA00022777"/>
    </source>
</evidence>
<dbReference type="EC" id="2.7.6.3" evidence="2"/>
<dbReference type="Gene3D" id="3.30.70.560">
    <property type="entry name" value="7,8-Dihydro-6-hydroxymethylpterin-pyrophosphokinase HPPK"/>
    <property type="match status" value="1"/>
</dbReference>
<dbReference type="CDD" id="cd00483">
    <property type="entry name" value="HPPK"/>
    <property type="match status" value="1"/>
</dbReference>
<name>A0A1H5U6H6_9VIBR</name>
<accession>A0A1H5U6H6</accession>
<sequence>MITAYIGIGSNVEREKHIRAACHELSLITENLRLSPVYACESFGFSGNDFYNMVVRLDTALALNELSAALKEIEVKWGRDIDAAKFQNRTIDLDILLYGNEISQKKPFIPREDIFKYSFVTQPLYDIDPNLVIPGDGRTVEQILETIPAPVPLRRIEFQF</sequence>
<evidence type="ECO:0000256" key="7">
    <source>
        <dbReference type="ARBA" id="ARBA00022909"/>
    </source>
</evidence>
<dbReference type="InterPro" id="IPR000550">
    <property type="entry name" value="Hppk"/>
</dbReference>
<dbReference type="GO" id="GO:0046656">
    <property type="term" value="P:folic acid biosynthetic process"/>
    <property type="evidence" value="ECO:0007669"/>
    <property type="project" value="UniProtKB-KW"/>
</dbReference>
<dbReference type="GO" id="GO:0005524">
    <property type="term" value="F:ATP binding"/>
    <property type="evidence" value="ECO:0007669"/>
    <property type="project" value="UniProtKB-KW"/>
</dbReference>
<dbReference type="GO" id="GO:0003848">
    <property type="term" value="F:2-amino-4-hydroxy-6-hydroxymethyldihydropteridine diphosphokinase activity"/>
    <property type="evidence" value="ECO:0007669"/>
    <property type="project" value="UniProtKB-EC"/>
</dbReference>